<proteinExistence type="predicted"/>
<evidence type="ECO:0000313" key="3">
    <source>
        <dbReference type="Proteomes" id="UP000789901"/>
    </source>
</evidence>
<protein>
    <submittedName>
        <fullName evidence="2">16680_t:CDS:1</fullName>
    </submittedName>
</protein>
<name>A0ABN7V1U8_GIGMA</name>
<comment type="caution">
    <text evidence="2">The sequence shown here is derived from an EMBL/GenBank/DDBJ whole genome shotgun (WGS) entry which is preliminary data.</text>
</comment>
<feature type="region of interest" description="Disordered" evidence="1">
    <location>
        <begin position="1"/>
        <end position="21"/>
    </location>
</feature>
<gene>
    <name evidence="2" type="ORF">GMARGA_LOCUS13120</name>
</gene>
<reference evidence="2 3" key="1">
    <citation type="submission" date="2021-06" db="EMBL/GenBank/DDBJ databases">
        <authorList>
            <person name="Kallberg Y."/>
            <person name="Tangrot J."/>
            <person name="Rosling A."/>
        </authorList>
    </citation>
    <scope>NUCLEOTIDE SEQUENCE [LARGE SCALE GENOMIC DNA]</scope>
    <source>
        <strain evidence="2 3">120-4 pot B 10/14</strain>
    </source>
</reference>
<evidence type="ECO:0000256" key="1">
    <source>
        <dbReference type="SAM" id="MobiDB-lite"/>
    </source>
</evidence>
<dbReference type="EMBL" id="CAJVQB010008233">
    <property type="protein sequence ID" value="CAG8715961.1"/>
    <property type="molecule type" value="Genomic_DNA"/>
</dbReference>
<keyword evidence="3" id="KW-1185">Reference proteome</keyword>
<dbReference type="Proteomes" id="UP000789901">
    <property type="component" value="Unassembled WGS sequence"/>
</dbReference>
<accession>A0ABN7V1U8</accession>
<sequence length="162" mass="18637">MDATGPNNNITNSLPPQTIQPIPTNDFEIPTQYMALLESEIFNFNKCFHHYCRRLWSKVKHAHLEAQKKMQKVYNISEAFGNSFDEVVVDFFDLVKPTDEENAIAVVDKYYSHNLNKDNNLKNLRKGWWSILEPSQTITMSPIQPQTQHQTIAQNIGNVSGN</sequence>
<evidence type="ECO:0000313" key="2">
    <source>
        <dbReference type="EMBL" id="CAG8715961.1"/>
    </source>
</evidence>
<organism evidence="2 3">
    <name type="scientific">Gigaspora margarita</name>
    <dbReference type="NCBI Taxonomy" id="4874"/>
    <lineage>
        <taxon>Eukaryota</taxon>
        <taxon>Fungi</taxon>
        <taxon>Fungi incertae sedis</taxon>
        <taxon>Mucoromycota</taxon>
        <taxon>Glomeromycotina</taxon>
        <taxon>Glomeromycetes</taxon>
        <taxon>Diversisporales</taxon>
        <taxon>Gigasporaceae</taxon>
        <taxon>Gigaspora</taxon>
    </lineage>
</organism>